<accession>A0ABN9T2T9</accession>
<name>A0ABN9T2T9_9DINO</name>
<dbReference type="EMBL" id="CAUYUJ010014282">
    <property type="protein sequence ID" value="CAK0839287.1"/>
    <property type="molecule type" value="Genomic_DNA"/>
</dbReference>
<feature type="compositionally biased region" description="Basic residues" evidence="1">
    <location>
        <begin position="142"/>
        <end position="156"/>
    </location>
</feature>
<sequence length="469" mass="52059">MRVFSRLDRASGAAGSNIFLTTEKKKSKQEDEQDCLLISKDAVADDGPKKAKWILERHGTDIGELTIPMFGKVIDVDTANYMSRGSCLSLNGPKDEGPEAGYTVSNGWEPPKLYVEGSHWMNPLRTDFSPGWLVAPVPKPKAVAKPKGKGKAKRLARPSSTAGGSSFWPMEWMGPFVFGVLGDPPSERAIEVEPKDKTWWVEWKIDGVFMHRLTEEHLDRMNAGERFDTRIIVGNTDTMRRVAAQFPVVASKFVQGKWAKALKPTHGLWYKPFEVEVLERKVTYVMPHLVPLEVELDSEDEDEKFEDSLCEEGAEAEKGEQVIKKRCWRATGYWDSMPALKRAKMQKKDDNFAVRLDGLRRRSALPPCGGAVSAGLLWTGLRCSPESASRGSELQGTERRGLRRAAASARANPLASSIHGRTPMAVALDSGKEELTSALEAALWGSKKPRGALKGPEAMDLIRRTVWAR</sequence>
<evidence type="ECO:0000256" key="1">
    <source>
        <dbReference type="SAM" id="MobiDB-lite"/>
    </source>
</evidence>
<comment type="caution">
    <text evidence="2">The sequence shown here is derived from an EMBL/GenBank/DDBJ whole genome shotgun (WGS) entry which is preliminary data.</text>
</comment>
<keyword evidence="3" id="KW-1185">Reference proteome</keyword>
<protein>
    <recommendedName>
        <fullName evidence="4">RNA ligase domain-containing protein</fullName>
    </recommendedName>
</protein>
<dbReference type="Proteomes" id="UP001189429">
    <property type="component" value="Unassembled WGS sequence"/>
</dbReference>
<evidence type="ECO:0000313" key="2">
    <source>
        <dbReference type="EMBL" id="CAK0839287.1"/>
    </source>
</evidence>
<proteinExistence type="predicted"/>
<evidence type="ECO:0008006" key="4">
    <source>
        <dbReference type="Google" id="ProtNLM"/>
    </source>
</evidence>
<feature type="region of interest" description="Disordered" evidence="1">
    <location>
        <begin position="142"/>
        <end position="163"/>
    </location>
</feature>
<organism evidence="2 3">
    <name type="scientific">Prorocentrum cordatum</name>
    <dbReference type="NCBI Taxonomy" id="2364126"/>
    <lineage>
        <taxon>Eukaryota</taxon>
        <taxon>Sar</taxon>
        <taxon>Alveolata</taxon>
        <taxon>Dinophyceae</taxon>
        <taxon>Prorocentrales</taxon>
        <taxon>Prorocentraceae</taxon>
        <taxon>Prorocentrum</taxon>
    </lineage>
</organism>
<gene>
    <name evidence="2" type="ORF">PCOR1329_LOCUS34999</name>
</gene>
<evidence type="ECO:0000313" key="3">
    <source>
        <dbReference type="Proteomes" id="UP001189429"/>
    </source>
</evidence>
<reference evidence="2" key="1">
    <citation type="submission" date="2023-10" db="EMBL/GenBank/DDBJ databases">
        <authorList>
            <person name="Chen Y."/>
            <person name="Shah S."/>
            <person name="Dougan E. K."/>
            <person name="Thang M."/>
            <person name="Chan C."/>
        </authorList>
    </citation>
    <scope>NUCLEOTIDE SEQUENCE [LARGE SCALE GENOMIC DNA]</scope>
</reference>